<comment type="function">
    <text evidence="6">Cell division inhibitor that blocks the formation of polar Z ring septums. Rapidly oscillates between the poles of the cell to destabilize FtsZ filaments that have formed before they mature into polar Z rings. Prevents FtsZ polymerization.</text>
</comment>
<accession>A0ABT2T045</accession>
<dbReference type="InterPro" id="IPR055219">
    <property type="entry name" value="MinC_N_1"/>
</dbReference>
<dbReference type="InterPro" id="IPR036145">
    <property type="entry name" value="MinC_C_sf"/>
</dbReference>
<keyword evidence="10" id="KW-1185">Reference proteome</keyword>
<evidence type="ECO:0000313" key="9">
    <source>
        <dbReference type="EMBL" id="MCU6743337.1"/>
    </source>
</evidence>
<reference evidence="9 10" key="1">
    <citation type="journal article" date="2021" name="ISME Commun">
        <title>Automated analysis of genomic sequences facilitates high-throughput and comprehensive description of bacteria.</title>
        <authorList>
            <person name="Hitch T.C.A."/>
        </authorList>
    </citation>
    <scope>NUCLEOTIDE SEQUENCE [LARGE SCALE GENOMIC DNA]</scope>
    <source>
        <strain evidence="9 10">Sanger_18</strain>
    </source>
</reference>
<comment type="similarity">
    <text evidence="1 6">Belongs to the MinC family.</text>
</comment>
<organism evidence="9 10">
    <name type="scientific">Suilimivivens aceti</name>
    <dbReference type="NCBI Taxonomy" id="2981774"/>
    <lineage>
        <taxon>Bacteria</taxon>
        <taxon>Bacillati</taxon>
        <taxon>Bacillota</taxon>
        <taxon>Clostridia</taxon>
        <taxon>Lachnospirales</taxon>
        <taxon>Lachnospiraceae</taxon>
        <taxon>Suilimivivens</taxon>
    </lineage>
</organism>
<evidence type="ECO:0000313" key="10">
    <source>
        <dbReference type="Proteomes" id="UP001652432"/>
    </source>
</evidence>
<keyword evidence="2 6" id="KW-0132">Cell division</keyword>
<dbReference type="InterPro" id="IPR013033">
    <property type="entry name" value="MinC"/>
</dbReference>
<evidence type="ECO:0000256" key="5">
    <source>
        <dbReference type="ARBA" id="ARBA00046874"/>
    </source>
</evidence>
<evidence type="ECO:0000256" key="1">
    <source>
        <dbReference type="ARBA" id="ARBA00006291"/>
    </source>
</evidence>
<dbReference type="Gene3D" id="3.30.160.540">
    <property type="match status" value="1"/>
</dbReference>
<evidence type="ECO:0000256" key="6">
    <source>
        <dbReference type="HAMAP-Rule" id="MF_00267"/>
    </source>
</evidence>
<evidence type="ECO:0000256" key="2">
    <source>
        <dbReference type="ARBA" id="ARBA00022618"/>
    </source>
</evidence>
<feature type="domain" description="Septum site-determining protein MinC N-terminal" evidence="8">
    <location>
        <begin position="5"/>
        <end position="76"/>
    </location>
</feature>
<dbReference type="HAMAP" id="MF_00267">
    <property type="entry name" value="MinC"/>
    <property type="match status" value="1"/>
</dbReference>
<dbReference type="SUPFAM" id="SSF63848">
    <property type="entry name" value="Cell-division inhibitor MinC, C-terminal domain"/>
    <property type="match status" value="1"/>
</dbReference>
<evidence type="ECO:0000259" key="7">
    <source>
        <dbReference type="Pfam" id="PF03775"/>
    </source>
</evidence>
<dbReference type="Gene3D" id="2.160.20.70">
    <property type="match status" value="1"/>
</dbReference>
<sequence>MKQSVIIKSFPNGIVLHLSEADTFEEILQETAIRFRESRDFFKDAKMALSIKGRKLTEEEENTLLNIISENSDIHILCLVSDDEDTDRMFIKAISETDFSEDGNGNSAGQFYKGTLKNGEVLETEYSIVILGDVYPGSAIISARDIIVLGGLYGEAYAGGNGSDGHYVAALEMSPEKLKIGDFKYHAKEKSKWGIKPKVQPKIAYVKNKKIVMDSLTKELLSDMPL</sequence>
<comment type="caution">
    <text evidence="9">The sequence shown here is derived from an EMBL/GenBank/DDBJ whole genome shotgun (WGS) entry which is preliminary data.</text>
</comment>
<dbReference type="InterPro" id="IPR016098">
    <property type="entry name" value="CAP/MinC_C"/>
</dbReference>
<proteinExistence type="inferred from homology"/>
<dbReference type="PANTHER" id="PTHR34108:SF1">
    <property type="entry name" value="SEPTUM SITE-DETERMINING PROTEIN MINC"/>
    <property type="match status" value="1"/>
</dbReference>
<dbReference type="Proteomes" id="UP001652432">
    <property type="component" value="Unassembled WGS sequence"/>
</dbReference>
<dbReference type="RefSeq" id="WP_118797015.1">
    <property type="nucleotide sequence ID" value="NZ_JAOQKJ010000002.1"/>
</dbReference>
<dbReference type="EMBL" id="JAOQKJ010000002">
    <property type="protein sequence ID" value="MCU6743337.1"/>
    <property type="molecule type" value="Genomic_DNA"/>
</dbReference>
<keyword evidence="4 6" id="KW-0131">Cell cycle</keyword>
<feature type="domain" description="Septum formation inhibitor MinC C-terminal" evidence="7">
    <location>
        <begin position="112"/>
        <end position="213"/>
    </location>
</feature>
<dbReference type="Pfam" id="PF22642">
    <property type="entry name" value="MinC_N_1"/>
    <property type="match status" value="1"/>
</dbReference>
<dbReference type="PANTHER" id="PTHR34108">
    <property type="entry name" value="SEPTUM SITE-DETERMINING PROTEIN MINC"/>
    <property type="match status" value="1"/>
</dbReference>
<evidence type="ECO:0000256" key="4">
    <source>
        <dbReference type="ARBA" id="ARBA00023306"/>
    </source>
</evidence>
<evidence type="ECO:0000259" key="8">
    <source>
        <dbReference type="Pfam" id="PF22642"/>
    </source>
</evidence>
<gene>
    <name evidence="6" type="primary">minC</name>
    <name evidence="9" type="ORF">OCV77_02260</name>
</gene>
<name>A0ABT2T045_9FIRM</name>
<evidence type="ECO:0000256" key="3">
    <source>
        <dbReference type="ARBA" id="ARBA00023210"/>
    </source>
</evidence>
<comment type="subunit">
    <text evidence="5 6">Interacts with MinD and FtsZ.</text>
</comment>
<protein>
    <recommendedName>
        <fullName evidence="6">Probable septum site-determining protein MinC</fullName>
    </recommendedName>
</protein>
<keyword evidence="3 6" id="KW-0717">Septation</keyword>
<dbReference type="Pfam" id="PF03775">
    <property type="entry name" value="MinC_C"/>
    <property type="match status" value="1"/>
</dbReference>
<dbReference type="InterPro" id="IPR005526">
    <property type="entry name" value="Septum_form_inhib_MinC_C"/>
</dbReference>